<feature type="region of interest" description="Disordered" evidence="5">
    <location>
        <begin position="270"/>
        <end position="335"/>
    </location>
</feature>
<dbReference type="OrthoDB" id="273070at2759"/>
<dbReference type="InterPro" id="IPR036855">
    <property type="entry name" value="Znf_CCCH_sf"/>
</dbReference>
<dbReference type="GO" id="GO:0008270">
    <property type="term" value="F:zinc ion binding"/>
    <property type="evidence" value="ECO:0007669"/>
    <property type="project" value="UniProtKB-KW"/>
</dbReference>
<evidence type="ECO:0000256" key="5">
    <source>
        <dbReference type="SAM" id="MobiDB-lite"/>
    </source>
</evidence>
<dbReference type="GO" id="GO:0003723">
    <property type="term" value="F:RNA binding"/>
    <property type="evidence" value="ECO:0007669"/>
    <property type="project" value="InterPro"/>
</dbReference>
<protein>
    <recommendedName>
        <fullName evidence="6">C3H1-type domain-containing protein</fullName>
    </recommendedName>
</protein>
<dbReference type="EMBL" id="CAACVS010000129">
    <property type="protein sequence ID" value="VEU37531.1"/>
    <property type="molecule type" value="Genomic_DNA"/>
</dbReference>
<dbReference type="PROSITE" id="PS00028">
    <property type="entry name" value="ZINC_FINGER_C2H2_1"/>
    <property type="match status" value="1"/>
</dbReference>
<dbReference type="InterPro" id="IPR041367">
    <property type="entry name" value="Znf-CCCH_4"/>
</dbReference>
<dbReference type="PANTHER" id="PTHR13309">
    <property type="entry name" value="NUCLEAR FRAGILE X MENTAL RETARDATION PROTEIN INTERACTING PROTEIN 1"/>
    <property type="match status" value="1"/>
</dbReference>
<evidence type="ECO:0000256" key="4">
    <source>
        <dbReference type="PROSITE-ProRule" id="PRU00723"/>
    </source>
</evidence>
<feature type="domain" description="C3H1-type" evidence="6">
    <location>
        <begin position="331"/>
        <end position="359"/>
    </location>
</feature>
<feature type="compositionally biased region" description="Basic and acidic residues" evidence="5">
    <location>
        <begin position="243"/>
        <end position="258"/>
    </location>
</feature>
<keyword evidence="8" id="KW-1185">Reference proteome</keyword>
<dbReference type="InterPro" id="IPR013087">
    <property type="entry name" value="Znf_C2H2_type"/>
</dbReference>
<feature type="region of interest" description="Disordered" evidence="5">
    <location>
        <begin position="234"/>
        <end position="258"/>
    </location>
</feature>
<sequence length="441" mass="48836">MAKRSHNYFLEQHPPPPPPPPPLPSSNPSSRDAGISNVRDPPGTYQYLDHQPYAYNYSYVNERGHSVRGDSSLLSTIASPSTTQNMPIPIFKGHINNSHSAASSNIANIQNKNLQTCLPVQISQSSSGKDFAETTTKSAKAPMVWTCKACNVTLESEKAFKSHRKSHVRCSDCSFEGAPKIVKAHYQATHGKFSGSGFKTITVGVPGCRPQKFNICVGNRPEDIERWIAERKKRFPRKSASATEHKQEGTKQKVHGAEVRTAAQTGLSSLLAGYGSSSDDDSENEKKVEADGKEGSVSSSHVVENAVGSDHTELNNREQTNSGPIPPPEKTKTRRPCRFFFSNGSCRHGSNCRFSHDVEEGQPLQSHSKQKNRSQPSNTSNRNNNHNSRKRKRGGHTSSDTLLRKLFENDMERESSMTMQLLKFIVDNNFFLDKDTSARPK</sequence>
<name>A0A448Z683_9STRA</name>
<feature type="compositionally biased region" description="Basic and acidic residues" evidence="5">
    <location>
        <begin position="284"/>
        <end position="294"/>
    </location>
</feature>
<dbReference type="Pfam" id="PF18044">
    <property type="entry name" value="zf-CCCH_4"/>
    <property type="match status" value="1"/>
</dbReference>
<feature type="zinc finger region" description="C3H1-type" evidence="4">
    <location>
        <begin position="331"/>
        <end position="359"/>
    </location>
</feature>
<dbReference type="InterPro" id="IPR039136">
    <property type="entry name" value="NUFIP1-like"/>
</dbReference>
<dbReference type="InterPro" id="IPR000571">
    <property type="entry name" value="Znf_CCCH"/>
</dbReference>
<feature type="region of interest" description="Disordered" evidence="5">
    <location>
        <begin position="1"/>
        <end position="45"/>
    </location>
</feature>
<dbReference type="PROSITE" id="PS50103">
    <property type="entry name" value="ZF_C3H1"/>
    <property type="match status" value="1"/>
</dbReference>
<evidence type="ECO:0000256" key="1">
    <source>
        <dbReference type="ARBA" id="ARBA00022723"/>
    </source>
</evidence>
<dbReference type="AlphaFoldDB" id="A0A448Z683"/>
<dbReference type="Gene3D" id="4.10.1000.10">
    <property type="entry name" value="Zinc finger, CCCH-type"/>
    <property type="match status" value="1"/>
</dbReference>
<evidence type="ECO:0000313" key="8">
    <source>
        <dbReference type="Proteomes" id="UP000291116"/>
    </source>
</evidence>
<dbReference type="GO" id="GO:0005634">
    <property type="term" value="C:nucleus"/>
    <property type="evidence" value="ECO:0007669"/>
    <property type="project" value="TreeGrafter"/>
</dbReference>
<reference evidence="7 8" key="1">
    <citation type="submission" date="2019-01" db="EMBL/GenBank/DDBJ databases">
        <authorList>
            <person name="Ferrante I. M."/>
        </authorList>
    </citation>
    <scope>NUCLEOTIDE SEQUENCE [LARGE SCALE GENOMIC DNA]</scope>
    <source>
        <strain evidence="7 8">B856</strain>
    </source>
</reference>
<feature type="compositionally biased region" description="Low complexity" evidence="5">
    <location>
        <begin position="373"/>
        <end position="386"/>
    </location>
</feature>
<dbReference type="PANTHER" id="PTHR13309:SF0">
    <property type="entry name" value="FMR1-INTERACTING PROTEIN NUFIP1"/>
    <property type="match status" value="1"/>
</dbReference>
<evidence type="ECO:0000259" key="6">
    <source>
        <dbReference type="PROSITE" id="PS50103"/>
    </source>
</evidence>
<dbReference type="Pfam" id="PF12874">
    <property type="entry name" value="zf-met"/>
    <property type="match status" value="1"/>
</dbReference>
<dbReference type="SUPFAM" id="SSF90229">
    <property type="entry name" value="CCCH zinc finger"/>
    <property type="match status" value="1"/>
</dbReference>
<dbReference type="InterPro" id="IPR019496">
    <property type="entry name" value="NUFIP1_cons_dom"/>
</dbReference>
<evidence type="ECO:0000256" key="3">
    <source>
        <dbReference type="ARBA" id="ARBA00022833"/>
    </source>
</evidence>
<dbReference type="GO" id="GO:0000492">
    <property type="term" value="P:box C/D snoRNP assembly"/>
    <property type="evidence" value="ECO:0007669"/>
    <property type="project" value="TreeGrafter"/>
</dbReference>
<evidence type="ECO:0000313" key="7">
    <source>
        <dbReference type="EMBL" id="VEU37531.1"/>
    </source>
</evidence>
<keyword evidence="3 4" id="KW-0862">Zinc</keyword>
<accession>A0A448Z683</accession>
<keyword evidence="2 4" id="KW-0863">Zinc-finger</keyword>
<dbReference type="SMART" id="SM00356">
    <property type="entry name" value="ZnF_C3H1"/>
    <property type="match status" value="1"/>
</dbReference>
<feature type="region of interest" description="Disordered" evidence="5">
    <location>
        <begin position="358"/>
        <end position="402"/>
    </location>
</feature>
<organism evidence="7 8">
    <name type="scientific">Pseudo-nitzschia multistriata</name>
    <dbReference type="NCBI Taxonomy" id="183589"/>
    <lineage>
        <taxon>Eukaryota</taxon>
        <taxon>Sar</taxon>
        <taxon>Stramenopiles</taxon>
        <taxon>Ochrophyta</taxon>
        <taxon>Bacillariophyta</taxon>
        <taxon>Bacillariophyceae</taxon>
        <taxon>Bacillariophycidae</taxon>
        <taxon>Bacillariales</taxon>
        <taxon>Bacillariaceae</taxon>
        <taxon>Pseudo-nitzschia</taxon>
    </lineage>
</organism>
<dbReference type="Proteomes" id="UP000291116">
    <property type="component" value="Unassembled WGS sequence"/>
</dbReference>
<keyword evidence="1 4" id="KW-0479">Metal-binding</keyword>
<dbReference type="Pfam" id="PF10453">
    <property type="entry name" value="NUFIP1"/>
    <property type="match status" value="1"/>
</dbReference>
<proteinExistence type="predicted"/>
<feature type="compositionally biased region" description="Pro residues" evidence="5">
    <location>
        <begin position="13"/>
        <end position="25"/>
    </location>
</feature>
<evidence type="ECO:0000256" key="2">
    <source>
        <dbReference type="ARBA" id="ARBA00022771"/>
    </source>
</evidence>
<gene>
    <name evidence="7" type="ORF">PSNMU_V1.4_AUG-EV-PASAV3_0043310</name>
</gene>